<dbReference type="Proteomes" id="UP001530315">
    <property type="component" value="Unassembled WGS sequence"/>
</dbReference>
<keyword evidence="3" id="KW-1185">Reference proteome</keyword>
<protein>
    <submittedName>
        <fullName evidence="2">Uncharacterized protein</fullName>
    </submittedName>
</protein>
<evidence type="ECO:0000256" key="1">
    <source>
        <dbReference type="SAM" id="MobiDB-lite"/>
    </source>
</evidence>
<gene>
    <name evidence="2" type="ORF">ACHAW5_005934</name>
</gene>
<evidence type="ECO:0000313" key="2">
    <source>
        <dbReference type="EMBL" id="KAL3771682.1"/>
    </source>
</evidence>
<reference evidence="2 3" key="1">
    <citation type="submission" date="2024-10" db="EMBL/GenBank/DDBJ databases">
        <title>Updated reference genomes for cyclostephanoid diatoms.</title>
        <authorList>
            <person name="Roberts W.R."/>
            <person name="Alverson A.J."/>
        </authorList>
    </citation>
    <scope>NUCLEOTIDE SEQUENCE [LARGE SCALE GENOMIC DNA]</scope>
    <source>
        <strain evidence="2 3">AJA276-08</strain>
    </source>
</reference>
<organism evidence="2 3">
    <name type="scientific">Stephanodiscus triporus</name>
    <dbReference type="NCBI Taxonomy" id="2934178"/>
    <lineage>
        <taxon>Eukaryota</taxon>
        <taxon>Sar</taxon>
        <taxon>Stramenopiles</taxon>
        <taxon>Ochrophyta</taxon>
        <taxon>Bacillariophyta</taxon>
        <taxon>Coscinodiscophyceae</taxon>
        <taxon>Thalassiosirophycidae</taxon>
        <taxon>Stephanodiscales</taxon>
        <taxon>Stephanodiscaceae</taxon>
        <taxon>Stephanodiscus</taxon>
    </lineage>
</organism>
<evidence type="ECO:0000313" key="3">
    <source>
        <dbReference type="Proteomes" id="UP001530315"/>
    </source>
</evidence>
<dbReference type="EMBL" id="JALLAZ020001598">
    <property type="protein sequence ID" value="KAL3771682.1"/>
    <property type="molecule type" value="Genomic_DNA"/>
</dbReference>
<dbReference type="AlphaFoldDB" id="A0ABD3NAT3"/>
<feature type="region of interest" description="Disordered" evidence="1">
    <location>
        <begin position="1"/>
        <end position="29"/>
    </location>
</feature>
<comment type="caution">
    <text evidence="2">The sequence shown here is derived from an EMBL/GenBank/DDBJ whole genome shotgun (WGS) entry which is preliminary data.</text>
</comment>
<name>A0ABD3NAT3_9STRA</name>
<accession>A0ABD3NAT3</accession>
<sequence>MTLETMVDWSGWAPSPNSKKHIPQPPSKIATGVGVEEVNWKPGRHVSEKGMSTNGSILGGPVPEKNPLIVGSGAWKTEAQAASAQTKTTREQMTQSGRSMFIRGKAMPVPMFELARRTPFDEGVGARLREENPYSLNEKGADISGGDKKKYVDTIPSESLVEYRSGSGTRSFLEGLGAEVAASNMSSYKTDEEE</sequence>
<proteinExistence type="predicted"/>